<dbReference type="PROSITE" id="PS50835">
    <property type="entry name" value="IG_LIKE"/>
    <property type="match status" value="1"/>
</dbReference>
<dbReference type="Pfam" id="PF03445">
    <property type="entry name" value="DUF294"/>
    <property type="match status" value="1"/>
</dbReference>
<evidence type="ECO:0000259" key="3">
    <source>
        <dbReference type="PROSITE" id="PS50835"/>
    </source>
</evidence>
<dbReference type="GO" id="GO:0008773">
    <property type="term" value="F:[protein-PII] uridylyltransferase activity"/>
    <property type="evidence" value="ECO:0007669"/>
    <property type="project" value="InterPro"/>
</dbReference>
<evidence type="ECO:0000313" key="5">
    <source>
        <dbReference type="EMBL" id="VAW96432.1"/>
    </source>
</evidence>
<sequence>MEIELLEIRDFIKHYSPFDVLDDSALDTLPKNLTIRYFRRGQVFPEANADEKNLYMVRSGAIEFRDRDAQLTDKLGEGDIYSQQCIADTNAPDISWQGVCVEDTLVYLLPCNVLAQLRKNVDVFNRHFNRSINERLREAVEYTHAENMRDLSAMKLEVSGLTDRLPVIVDEATSIQQAAKIMTNEQVSSILVSSNSQLIGLLTDRDIRSRCVAEGVALDNPIGLIMSTDLETVSDSTLLSEAVLAMTRKQIQHLPVLKNNKPIGILTTSDVVRHLSTSSALIATDIVKAHSLEALEKISTRLPELQLQLSLSSATAKHIGEVISSISDAITCRLLELAEAQYGAPPVSYVWAAGGSQARNEQTSHSDQDSALIISNNFKPEHGAYFKTLTEFVSNGLNACGYVFCPGNAMATNEQWRQPLVIWKKTFKGWINSPAPKALMLSSIFFDLRPVYGDFSLLDELQQAVLEQTKDNQLFISHMVANALKHQPPLGFFRNFVMVQDDKHKNTLNLKQRGIIPIVDIARVLALKMAISATNTVERLNAACDNKVLSVEMRDNLLDALEFIGSLRIRHQAEQIRTGVSVDNYVSPKELSGLEKSHLKDSFSIIKTMQQFFESRYPSV</sequence>
<dbReference type="PROSITE" id="PS51371">
    <property type="entry name" value="CBS"/>
    <property type="match status" value="2"/>
</dbReference>
<dbReference type="EMBL" id="UOFT01000052">
    <property type="protein sequence ID" value="VAW96432.1"/>
    <property type="molecule type" value="Genomic_DNA"/>
</dbReference>
<dbReference type="InterPro" id="IPR005105">
    <property type="entry name" value="GlnD_Uridyltrans_N"/>
</dbReference>
<feature type="domain" description="Cyclic nucleotide-binding" evidence="2">
    <location>
        <begin position="17"/>
        <end position="92"/>
    </location>
</feature>
<dbReference type="InterPro" id="IPR000644">
    <property type="entry name" value="CBS_dom"/>
</dbReference>
<dbReference type="InterPro" id="IPR018490">
    <property type="entry name" value="cNMP-bd_dom_sf"/>
</dbReference>
<accession>A0A3B1A9B8</accession>
<dbReference type="AlphaFoldDB" id="A0A3B1A9B8"/>
<dbReference type="CDD" id="cd04587">
    <property type="entry name" value="CBS_pair_CAP-ED_NT_Pol-beta-like_DUF294_assoc"/>
    <property type="match status" value="1"/>
</dbReference>
<evidence type="ECO:0000259" key="4">
    <source>
        <dbReference type="PROSITE" id="PS51371"/>
    </source>
</evidence>
<dbReference type="InterPro" id="IPR014710">
    <property type="entry name" value="RmlC-like_jellyroll"/>
</dbReference>
<dbReference type="PANTHER" id="PTHR48108:SF31">
    <property type="entry name" value="CBS DOMAIN AND CYCLIC NUCLEOTIDE-REGULATED NUCLEOTIDYLTRANSFERASE"/>
    <property type="match status" value="1"/>
</dbReference>
<feature type="domain" description="CBS" evidence="4">
    <location>
        <begin position="162"/>
        <end position="218"/>
    </location>
</feature>
<feature type="domain" description="CBS" evidence="4">
    <location>
        <begin position="226"/>
        <end position="281"/>
    </location>
</feature>
<dbReference type="SMART" id="SM00116">
    <property type="entry name" value="CBS"/>
    <property type="match status" value="2"/>
</dbReference>
<dbReference type="InterPro" id="IPR000595">
    <property type="entry name" value="cNMP-bd_dom"/>
</dbReference>
<dbReference type="Pfam" id="PF10335">
    <property type="entry name" value="DUF294_C"/>
    <property type="match status" value="1"/>
</dbReference>
<reference evidence="5" key="1">
    <citation type="submission" date="2018-06" db="EMBL/GenBank/DDBJ databases">
        <authorList>
            <person name="Zhirakovskaya E."/>
        </authorList>
    </citation>
    <scope>NUCLEOTIDE SEQUENCE</scope>
</reference>
<dbReference type="PANTHER" id="PTHR48108">
    <property type="entry name" value="CBS DOMAIN-CONTAINING PROTEIN CBSX2, CHLOROPLASTIC"/>
    <property type="match status" value="1"/>
</dbReference>
<dbReference type="SUPFAM" id="SSF54631">
    <property type="entry name" value="CBS-domain pair"/>
    <property type="match status" value="1"/>
</dbReference>
<dbReference type="CDD" id="cd05401">
    <property type="entry name" value="NT_GlnE_GlnD_like"/>
    <property type="match status" value="1"/>
</dbReference>
<dbReference type="Pfam" id="PF00571">
    <property type="entry name" value="CBS"/>
    <property type="match status" value="2"/>
</dbReference>
<evidence type="ECO:0000259" key="2">
    <source>
        <dbReference type="PROSITE" id="PS50042"/>
    </source>
</evidence>
<dbReference type="PROSITE" id="PS50042">
    <property type="entry name" value="CNMP_BINDING_3"/>
    <property type="match status" value="1"/>
</dbReference>
<proteinExistence type="predicted"/>
<dbReference type="InterPro" id="IPR051462">
    <property type="entry name" value="CBS_domain-containing"/>
</dbReference>
<dbReference type="SUPFAM" id="SSF51206">
    <property type="entry name" value="cAMP-binding domain-like"/>
    <property type="match status" value="1"/>
</dbReference>
<organism evidence="5">
    <name type="scientific">hydrothermal vent metagenome</name>
    <dbReference type="NCBI Taxonomy" id="652676"/>
    <lineage>
        <taxon>unclassified sequences</taxon>
        <taxon>metagenomes</taxon>
        <taxon>ecological metagenomes</taxon>
    </lineage>
</organism>
<gene>
    <name evidence="5" type="ORF">MNBD_GAMMA23-1771</name>
</gene>
<name>A0A3B1A9B8_9ZZZZ</name>
<dbReference type="Gene3D" id="3.10.580.10">
    <property type="entry name" value="CBS-domain"/>
    <property type="match status" value="1"/>
</dbReference>
<dbReference type="InterPro" id="IPR018821">
    <property type="entry name" value="DUF294_put_nucleoTrafse_sb-bd"/>
</dbReference>
<dbReference type="Gene3D" id="2.60.120.10">
    <property type="entry name" value="Jelly Rolls"/>
    <property type="match status" value="1"/>
</dbReference>
<dbReference type="InterPro" id="IPR007110">
    <property type="entry name" value="Ig-like_dom"/>
</dbReference>
<dbReference type="InterPro" id="IPR046342">
    <property type="entry name" value="CBS_dom_sf"/>
</dbReference>
<feature type="domain" description="Ig-like" evidence="3">
    <location>
        <begin position="303"/>
        <end position="385"/>
    </location>
</feature>
<evidence type="ECO:0000256" key="1">
    <source>
        <dbReference type="ARBA" id="ARBA00022737"/>
    </source>
</evidence>
<keyword evidence="1" id="KW-0677">Repeat</keyword>
<protein>
    <submittedName>
        <fullName evidence="5">Predicted signal-transduction protein containing cAMP-binding and CBS domains</fullName>
    </submittedName>
</protein>